<evidence type="ECO:0000256" key="1">
    <source>
        <dbReference type="SAM" id="Phobius"/>
    </source>
</evidence>
<sequence>MLSVALSLRAQEKGKQIIDGVLLFASPLVGFGMQYAVRHNPAYGIWSGA</sequence>
<dbReference type="Proteomes" id="UP000467488">
    <property type="component" value="Chromosome"/>
</dbReference>
<dbReference type="AlphaFoldDB" id="A0A8S0FX67"/>
<evidence type="ECO:0000313" key="2">
    <source>
        <dbReference type="EMBL" id="BBU84439.1"/>
    </source>
</evidence>
<accession>A0A8S0FX67</accession>
<keyword evidence="1" id="KW-0812">Transmembrane</keyword>
<organism evidence="2 3">
    <name type="scientific">Escherichia coli</name>
    <dbReference type="NCBI Taxonomy" id="562"/>
    <lineage>
        <taxon>Bacteria</taxon>
        <taxon>Pseudomonadati</taxon>
        <taxon>Pseudomonadota</taxon>
        <taxon>Gammaproteobacteria</taxon>
        <taxon>Enterobacterales</taxon>
        <taxon>Enterobacteriaceae</taxon>
        <taxon>Escherichia</taxon>
    </lineage>
</organism>
<keyword evidence="1" id="KW-1133">Transmembrane helix</keyword>
<feature type="transmembrane region" description="Helical" evidence="1">
    <location>
        <begin position="20"/>
        <end position="37"/>
    </location>
</feature>
<gene>
    <name evidence="2" type="ORF">EIMP300_58390</name>
</gene>
<protein>
    <submittedName>
        <fullName evidence="2">Uncharacterized protein</fullName>
    </submittedName>
</protein>
<proteinExistence type="predicted"/>
<keyword evidence="1" id="KW-0472">Membrane</keyword>
<name>A0A8S0FX67_ECOLX</name>
<reference evidence="2 3" key="1">
    <citation type="submission" date="2020-01" db="EMBL/GenBank/DDBJ databases">
        <title>Dynamics of blaIMP-6 dissemination in carbapenem resistant Enterobacteriacea isolated from regional surveillance in Osaka, Japan.</title>
        <authorList>
            <person name="Abe R."/>
            <person name="Akeda Y."/>
            <person name="Sugawara Y."/>
            <person name="Yamamoto N."/>
            <person name="Tomono K."/>
            <person name="Takeuchi D."/>
            <person name="Kawahara R."/>
            <person name="Hamada S."/>
        </authorList>
    </citation>
    <scope>NUCLEOTIDE SEQUENCE [LARGE SCALE GENOMIC DNA]</scope>
    <source>
        <strain evidence="2 3">E300</strain>
    </source>
</reference>
<evidence type="ECO:0000313" key="3">
    <source>
        <dbReference type="Proteomes" id="UP000467488"/>
    </source>
</evidence>
<dbReference type="EMBL" id="AP022360">
    <property type="protein sequence ID" value="BBU84439.1"/>
    <property type="molecule type" value="Genomic_DNA"/>
</dbReference>